<sequence>MGRRWHALAAVGVAACAAAAVAAGDRGFTFADAVAAPEEVGYMRKVVNFLWSGEASYHHVWPRLEV</sequence>
<reference evidence="3" key="2">
    <citation type="submission" date="2002-07" db="EMBL/GenBank/DDBJ databases">
        <title>Oryza sativa nipponbare(GA3) genomic DNA, chromosome 8, PAC clone:P0473F05.</title>
        <authorList>
            <person name="Sasaki T."/>
            <person name="Matsumoto T."/>
            <person name="Katayose Y."/>
        </authorList>
    </citation>
    <scope>NUCLEOTIDE SEQUENCE</scope>
</reference>
<evidence type="ECO:0000313" key="3">
    <source>
        <dbReference type="EMBL" id="BAD05728.1"/>
    </source>
</evidence>
<feature type="chain" id="PRO_5010142829" evidence="1">
    <location>
        <begin position="24"/>
        <end position="66"/>
    </location>
</feature>
<reference evidence="4" key="4">
    <citation type="journal article" date="2008" name="Nucleic Acids Res.">
        <title>The rice annotation project database (RAP-DB): 2008 update.</title>
        <authorList>
            <consortium name="The rice annotation project (RAP)"/>
        </authorList>
    </citation>
    <scope>GENOME REANNOTATION</scope>
    <source>
        <strain evidence="4">cv. Nipponbare</strain>
    </source>
</reference>
<dbReference type="EMBL" id="AP004634">
    <property type="protein sequence ID" value="BAD05343.1"/>
    <property type="molecule type" value="Genomic_DNA"/>
</dbReference>
<dbReference type="PROSITE" id="PS51257">
    <property type="entry name" value="PROKAR_LIPOPROTEIN"/>
    <property type="match status" value="1"/>
</dbReference>
<reference evidence="2" key="1">
    <citation type="submission" date="2002-01" db="EMBL/GenBank/DDBJ databases">
        <title>Oryza sativa nipponbare(GA3) genomic DNA, chromosome 8, PAC clone:P0671F11.</title>
        <authorList>
            <person name="Sasaki T."/>
            <person name="Matsumoto T."/>
            <person name="Yamamoto K."/>
        </authorList>
    </citation>
    <scope>NUCLEOTIDE SEQUENCE</scope>
</reference>
<feature type="signal peptide" evidence="1">
    <location>
        <begin position="1"/>
        <end position="23"/>
    </location>
</feature>
<evidence type="ECO:0000313" key="2">
    <source>
        <dbReference type="EMBL" id="BAD05343.1"/>
    </source>
</evidence>
<name>Q6YZZ9_ORYSJ</name>
<keyword evidence="1" id="KW-0732">Signal</keyword>
<reference evidence="4" key="3">
    <citation type="journal article" date="2005" name="Nature">
        <title>The map-based sequence of the rice genome.</title>
        <authorList>
            <consortium name="International rice genome sequencing project (IRGSP)"/>
            <person name="Matsumoto T."/>
            <person name="Wu J."/>
            <person name="Kanamori H."/>
            <person name="Katayose Y."/>
            <person name="Fujisawa M."/>
            <person name="Namiki N."/>
            <person name="Mizuno H."/>
            <person name="Yamamoto K."/>
            <person name="Antonio B.A."/>
            <person name="Baba T."/>
            <person name="Sakata K."/>
            <person name="Nagamura Y."/>
            <person name="Aoki H."/>
            <person name="Arikawa K."/>
            <person name="Arita K."/>
            <person name="Bito T."/>
            <person name="Chiden Y."/>
            <person name="Fujitsuka N."/>
            <person name="Fukunaka R."/>
            <person name="Hamada M."/>
            <person name="Harada C."/>
            <person name="Hayashi A."/>
            <person name="Hijishita S."/>
            <person name="Honda M."/>
            <person name="Hosokawa S."/>
            <person name="Ichikawa Y."/>
            <person name="Idonuma A."/>
            <person name="Iijima M."/>
            <person name="Ikeda M."/>
            <person name="Ikeno M."/>
            <person name="Ito K."/>
            <person name="Ito S."/>
            <person name="Ito T."/>
            <person name="Ito Y."/>
            <person name="Ito Y."/>
            <person name="Iwabuchi A."/>
            <person name="Kamiya K."/>
            <person name="Karasawa W."/>
            <person name="Kurita K."/>
            <person name="Katagiri S."/>
            <person name="Kikuta A."/>
            <person name="Kobayashi H."/>
            <person name="Kobayashi N."/>
            <person name="Machita K."/>
            <person name="Maehara T."/>
            <person name="Masukawa M."/>
            <person name="Mizubayashi T."/>
            <person name="Mukai Y."/>
            <person name="Nagasaki H."/>
            <person name="Nagata Y."/>
            <person name="Naito S."/>
            <person name="Nakashima M."/>
            <person name="Nakama Y."/>
            <person name="Nakamichi Y."/>
            <person name="Nakamura M."/>
            <person name="Meguro A."/>
            <person name="Negishi M."/>
            <person name="Ohta I."/>
            <person name="Ohta T."/>
            <person name="Okamoto M."/>
            <person name="Ono N."/>
            <person name="Saji S."/>
            <person name="Sakaguchi M."/>
            <person name="Sakai K."/>
            <person name="Shibata M."/>
            <person name="Shimokawa T."/>
            <person name="Song J."/>
            <person name="Takazaki Y."/>
            <person name="Terasawa K."/>
            <person name="Tsugane M."/>
            <person name="Tsuji K."/>
            <person name="Ueda S."/>
            <person name="Waki K."/>
            <person name="Yamagata H."/>
            <person name="Yamamoto M."/>
            <person name="Yamamoto S."/>
            <person name="Yamane H."/>
            <person name="Yoshiki S."/>
            <person name="Yoshihara R."/>
            <person name="Yukawa K."/>
            <person name="Zhong H."/>
            <person name="Yano M."/>
            <person name="Yuan Q."/>
            <person name="Ouyang S."/>
            <person name="Liu J."/>
            <person name="Jones K.M."/>
            <person name="Gansberger K."/>
            <person name="Moffat K."/>
            <person name="Hill J."/>
            <person name="Bera J."/>
            <person name="Fadrosh D."/>
            <person name="Jin S."/>
            <person name="Johri S."/>
            <person name="Kim M."/>
            <person name="Overton L."/>
            <person name="Reardon M."/>
            <person name="Tsitrin T."/>
            <person name="Vuong H."/>
            <person name="Weaver B."/>
            <person name="Ciecko A."/>
            <person name="Tallon L."/>
            <person name="Jackson J."/>
            <person name="Pai G."/>
            <person name="Aken S.V."/>
            <person name="Utterback T."/>
            <person name="Reidmuller S."/>
            <person name="Feldblyum T."/>
            <person name="Hsiao J."/>
            <person name="Zismann V."/>
            <person name="Iobst S."/>
            <person name="de Vazeille A.R."/>
            <person name="Buell C.R."/>
            <person name="Ying K."/>
            <person name="Li Y."/>
            <person name="Lu T."/>
            <person name="Huang Y."/>
            <person name="Zhao Q."/>
            <person name="Feng Q."/>
            <person name="Zhang L."/>
            <person name="Zhu J."/>
            <person name="Weng Q."/>
            <person name="Mu J."/>
            <person name="Lu Y."/>
            <person name="Fan D."/>
            <person name="Liu Y."/>
            <person name="Guan J."/>
            <person name="Zhang Y."/>
            <person name="Yu S."/>
            <person name="Liu X."/>
            <person name="Zhang Y."/>
            <person name="Hong G."/>
            <person name="Han B."/>
            <person name="Choisne N."/>
            <person name="Demange N."/>
            <person name="Orjeda G."/>
            <person name="Samain S."/>
            <person name="Cattolico L."/>
            <person name="Pelletier E."/>
            <person name="Couloux A."/>
            <person name="Segurens B."/>
            <person name="Wincker P."/>
            <person name="D'Hont A."/>
            <person name="Scarpelli C."/>
            <person name="Weissenbach J."/>
            <person name="Salanoubat M."/>
            <person name="Quetier F."/>
            <person name="Yu Y."/>
            <person name="Kim H.R."/>
            <person name="Rambo T."/>
            <person name="Currie J."/>
            <person name="Collura K."/>
            <person name="Luo M."/>
            <person name="Yang T."/>
            <person name="Ammiraju J.S.S."/>
            <person name="Engler F."/>
            <person name="Soderlund C."/>
            <person name="Wing R.A."/>
            <person name="Palmer L.E."/>
            <person name="de la Bastide M."/>
            <person name="Spiegel L."/>
            <person name="Nascimento L."/>
            <person name="Zutavern T."/>
            <person name="O'Shaughnessy A."/>
            <person name="Dike S."/>
            <person name="Dedhia N."/>
            <person name="Preston R."/>
            <person name="Balija V."/>
            <person name="McCombie W.R."/>
            <person name="Chow T."/>
            <person name="Chen H."/>
            <person name="Chung M."/>
            <person name="Chen C."/>
            <person name="Shaw J."/>
            <person name="Wu H."/>
            <person name="Hsiao K."/>
            <person name="Chao Y."/>
            <person name="Chu M."/>
            <person name="Cheng C."/>
            <person name="Hour A."/>
            <person name="Lee P."/>
            <person name="Lin S."/>
            <person name="Lin Y."/>
            <person name="Liou J."/>
            <person name="Liu S."/>
            <person name="Hsing Y."/>
            <person name="Raghuvanshi S."/>
            <person name="Mohanty A."/>
            <person name="Bharti A.K."/>
            <person name="Gaur A."/>
            <person name="Gupta V."/>
            <person name="Kumar D."/>
            <person name="Ravi V."/>
            <person name="Vij S."/>
            <person name="Kapur A."/>
            <person name="Khurana P."/>
            <person name="Khurana P."/>
            <person name="Khurana J.P."/>
            <person name="Tyagi A.K."/>
            <person name="Gaikwad K."/>
            <person name="Singh A."/>
            <person name="Dalal V."/>
            <person name="Srivastava S."/>
            <person name="Dixit A."/>
            <person name="Pal A.K."/>
            <person name="Ghazi I.A."/>
            <person name="Yadav M."/>
            <person name="Pandit A."/>
            <person name="Bhargava A."/>
            <person name="Sureshbabu K."/>
            <person name="Batra K."/>
            <person name="Sharma T.R."/>
            <person name="Mohapatra T."/>
            <person name="Singh N.K."/>
            <person name="Messing J."/>
            <person name="Nelson A.B."/>
            <person name="Fuks G."/>
            <person name="Kavchok S."/>
            <person name="Keizer G."/>
            <person name="Linton E."/>
            <person name="Llaca V."/>
            <person name="Song R."/>
            <person name="Tanyolac B."/>
            <person name="Young S."/>
            <person name="Ho-Il K."/>
            <person name="Hahn J.H."/>
            <person name="Sangsakoo G."/>
            <person name="Vanavichit A."/>
            <person name="de Mattos Luiz.A.T."/>
            <person name="Zimmer P.D."/>
            <person name="Malone G."/>
            <person name="Dellagostin O."/>
            <person name="de Oliveira A.C."/>
            <person name="Bevan M."/>
            <person name="Bancroft I."/>
            <person name="Minx P."/>
            <person name="Cordum H."/>
            <person name="Wilson R."/>
            <person name="Cheng Z."/>
            <person name="Jin W."/>
            <person name="Jiang J."/>
            <person name="Leong S.A."/>
            <person name="Iwama H."/>
            <person name="Gojobori T."/>
            <person name="Itoh T."/>
            <person name="Niimura Y."/>
            <person name="Fujii Y."/>
            <person name="Habara T."/>
            <person name="Sakai H."/>
            <person name="Sato Y."/>
            <person name="Wilson G."/>
            <person name="Kumar K."/>
            <person name="McCouch S."/>
            <person name="Juretic N."/>
            <person name="Hoen D."/>
            <person name="Wright S."/>
            <person name="Bruskiewich R."/>
            <person name="Bureau T."/>
            <person name="Miyao A."/>
            <person name="Hirochika H."/>
            <person name="Nishikawa T."/>
            <person name="Kadowaki K."/>
            <person name="Sugiura M."/>
            <person name="Burr B."/>
            <person name="Sasaki T."/>
        </authorList>
    </citation>
    <scope>NUCLEOTIDE SEQUENCE [LARGE SCALE GENOMIC DNA]</scope>
    <source>
        <strain evidence="4">cv. Nipponbare</strain>
    </source>
</reference>
<dbReference type="Proteomes" id="UP000000763">
    <property type="component" value="Chromosome 8"/>
</dbReference>
<accession>Q6YZZ9</accession>
<organism evidence="3 4">
    <name type="scientific">Oryza sativa subsp. japonica</name>
    <name type="common">Rice</name>
    <dbReference type="NCBI Taxonomy" id="39947"/>
    <lineage>
        <taxon>Eukaryota</taxon>
        <taxon>Viridiplantae</taxon>
        <taxon>Streptophyta</taxon>
        <taxon>Embryophyta</taxon>
        <taxon>Tracheophyta</taxon>
        <taxon>Spermatophyta</taxon>
        <taxon>Magnoliopsida</taxon>
        <taxon>Liliopsida</taxon>
        <taxon>Poales</taxon>
        <taxon>Poaceae</taxon>
        <taxon>BOP clade</taxon>
        <taxon>Oryzoideae</taxon>
        <taxon>Oryzeae</taxon>
        <taxon>Oryzinae</taxon>
        <taxon>Oryza</taxon>
        <taxon>Oryza sativa</taxon>
    </lineage>
</organism>
<proteinExistence type="predicted"/>
<dbReference type="AlphaFoldDB" id="Q6YZZ9"/>
<gene>
    <name evidence="3" type="primary">P0473F05.27-2</name>
    <name evidence="2" type="synonym">P0671F11.4-2</name>
</gene>
<dbReference type="EMBL" id="AP005502">
    <property type="protein sequence ID" value="BAD05728.1"/>
    <property type="molecule type" value="Genomic_DNA"/>
</dbReference>
<protein>
    <submittedName>
        <fullName evidence="3">Uncharacterized protein</fullName>
    </submittedName>
</protein>
<evidence type="ECO:0000313" key="4">
    <source>
        <dbReference type="Proteomes" id="UP000000763"/>
    </source>
</evidence>
<evidence type="ECO:0000256" key="1">
    <source>
        <dbReference type="SAM" id="SignalP"/>
    </source>
</evidence>